<gene>
    <name evidence="1" type="ORF">CPter91_3031</name>
</gene>
<dbReference type="KEGG" id="cpra:CPter91_3031"/>
<sequence length="261" mass="28911">MSRFNPDRFQLMLGVDTLTLTTRARQTSWRVCATVAYVAQIAASTLQPRLQQLLSAHVPRGREVPISIDDRLTRYFIVTPPEQVNSFTDLQTIATLRFATLFGDKAADWVMQADWAVGRPFLVCAVPRVLMTTLLSGLKTGGWFSGGVKPESVWIWNDCAHRMRQSDSWFARIGSRHLLLSAGTGRHITAVNLSIGSPPENTEALKALLMRESLRWDRPLPPTLYVSQVAGGAIDSLHGQRIGDVNIVALRPNSPLQEPVA</sequence>
<reference evidence="1 2" key="1">
    <citation type="submission" date="2015-11" db="EMBL/GenBank/DDBJ databases">
        <title>Exploring the genomic traits of fungus-feeding bacterial genus Collimonas.</title>
        <authorList>
            <person name="Song C."/>
            <person name="Schmidt R."/>
            <person name="de Jager V."/>
            <person name="Krzyzanowska D."/>
            <person name="Jongedijk E."/>
            <person name="Cankar K."/>
            <person name="Beekwilder J."/>
            <person name="van Veen A."/>
            <person name="de Boer W."/>
            <person name="van Veen J.A."/>
            <person name="Garbeva P."/>
        </authorList>
    </citation>
    <scope>NUCLEOTIDE SEQUENCE [LARGE SCALE GENOMIC DNA]</scope>
    <source>
        <strain evidence="1 2">Ter91</strain>
    </source>
</reference>
<dbReference type="PATRIC" id="fig|279113.9.peg.2997"/>
<protein>
    <submittedName>
        <fullName evidence="1">Uncharacterized protein</fullName>
    </submittedName>
</protein>
<proteinExistence type="predicted"/>
<dbReference type="EMBL" id="CP013234">
    <property type="protein sequence ID" value="AMP05370.1"/>
    <property type="molecule type" value="Genomic_DNA"/>
</dbReference>
<dbReference type="RefSeq" id="WP_150119707.1">
    <property type="nucleotide sequence ID" value="NZ_CP013234.1"/>
</dbReference>
<accession>A0A127Q5K5</accession>
<dbReference type="STRING" id="279113.CPter91_3031"/>
<dbReference type="OrthoDB" id="8560701at2"/>
<name>A0A127Q5K5_9BURK</name>
<dbReference type="Proteomes" id="UP000074561">
    <property type="component" value="Chromosome"/>
</dbReference>
<dbReference type="AlphaFoldDB" id="A0A127Q5K5"/>
<organism evidence="1 2">
    <name type="scientific">Collimonas pratensis</name>
    <dbReference type="NCBI Taxonomy" id="279113"/>
    <lineage>
        <taxon>Bacteria</taxon>
        <taxon>Pseudomonadati</taxon>
        <taxon>Pseudomonadota</taxon>
        <taxon>Betaproteobacteria</taxon>
        <taxon>Burkholderiales</taxon>
        <taxon>Oxalobacteraceae</taxon>
        <taxon>Collimonas</taxon>
    </lineage>
</organism>
<evidence type="ECO:0000313" key="2">
    <source>
        <dbReference type="Proteomes" id="UP000074561"/>
    </source>
</evidence>
<evidence type="ECO:0000313" key="1">
    <source>
        <dbReference type="EMBL" id="AMP05370.1"/>
    </source>
</evidence>